<name>L9UEK2_9GAMM</name>
<reference evidence="4 5" key="1">
    <citation type="journal article" date="2013" name="Genome Announc.">
        <title>Draft Genome of the Marine Gammaproteobacterium Halomonas titanicae.</title>
        <authorList>
            <person name="Sanchez-Porro C."/>
            <person name="de la Haba R.R."/>
            <person name="Cruz-Hernandez N."/>
            <person name="Gonzalez J.M."/>
            <person name="Reyes-Guirao C."/>
            <person name="Navarro-Sampedro L."/>
            <person name="Carballo M."/>
            <person name="Ventosa A."/>
        </authorList>
    </citation>
    <scope>NUCLEOTIDE SEQUENCE [LARGE SCALE GENOMIC DNA]</scope>
    <source>
        <strain evidence="4 5">BH1</strain>
    </source>
</reference>
<dbReference type="SUPFAM" id="SSF51556">
    <property type="entry name" value="Metallo-dependent hydrolases"/>
    <property type="match status" value="1"/>
</dbReference>
<protein>
    <submittedName>
        <fullName evidence="4">Amidohydrolase 2</fullName>
    </submittedName>
</protein>
<dbReference type="Pfam" id="PF04909">
    <property type="entry name" value="Amidohydro_2"/>
    <property type="match status" value="1"/>
</dbReference>
<feature type="compositionally biased region" description="Basic and acidic residues" evidence="2">
    <location>
        <begin position="23"/>
        <end position="35"/>
    </location>
</feature>
<dbReference type="PANTHER" id="PTHR43569:SF1">
    <property type="entry name" value="BLL3371 PROTEIN"/>
    <property type="match status" value="1"/>
</dbReference>
<gene>
    <name evidence="4" type="ORF">HALTITAN_0281</name>
</gene>
<sequence length="388" mass="42890">MMLTTKPQPYDSFLASCSTTQRNHQDSDDAANERPWRRRPVVDSPNPPPRPDWLTQVREPSLAPDQKIVDAHHHLWDRRGFRYLLEEFTDDIGDSGHWVTASIYIQCRTMYRASGPEAYRSVGEIEFVRGLSAQSRSGHYGPTDVATAIVGYADLLMGASVAPVLEALMEAGGGRFRGVRMPVAAHPDPTVRSNPVPAPEGLMVSKPFVEAARQLSRLGLSLDIWAYQTQLDEVATLARRLPELTIVLDHAGGPLGVGSYPSPHSDHNSIHRQAWRDGLARLAELPNVMLKIGGFGMPIMGFSFNTGKTPPNSQHLADAIAPDVDACIERFTPSRCMLESNFPVDKGSISYGVLWNAYHRLTASWSQEERNAVFHDTATRVYRLPAGS</sequence>
<organism evidence="4 5">
    <name type="scientific">Vreelandella titanicae BH1</name>
    <dbReference type="NCBI Taxonomy" id="1204738"/>
    <lineage>
        <taxon>Bacteria</taxon>
        <taxon>Pseudomonadati</taxon>
        <taxon>Pseudomonadota</taxon>
        <taxon>Gammaproteobacteria</taxon>
        <taxon>Oceanospirillales</taxon>
        <taxon>Halomonadaceae</taxon>
        <taxon>Vreelandella</taxon>
    </lineage>
</organism>
<dbReference type="PANTHER" id="PTHR43569">
    <property type="entry name" value="AMIDOHYDROLASE"/>
    <property type="match status" value="1"/>
</dbReference>
<evidence type="ECO:0000259" key="3">
    <source>
        <dbReference type="Pfam" id="PF04909"/>
    </source>
</evidence>
<comment type="similarity">
    <text evidence="1">Belongs to the metallo-dependent hydrolases superfamily.</text>
</comment>
<dbReference type="Gene3D" id="3.20.20.140">
    <property type="entry name" value="Metal-dependent hydrolases"/>
    <property type="match status" value="1"/>
</dbReference>
<feature type="domain" description="Amidohydrolase-related" evidence="3">
    <location>
        <begin position="69"/>
        <end position="384"/>
    </location>
</feature>
<evidence type="ECO:0000256" key="2">
    <source>
        <dbReference type="SAM" id="MobiDB-lite"/>
    </source>
</evidence>
<evidence type="ECO:0000313" key="5">
    <source>
        <dbReference type="Proteomes" id="UP000011651"/>
    </source>
</evidence>
<evidence type="ECO:0000313" key="4">
    <source>
        <dbReference type="EMBL" id="ELY22653.1"/>
    </source>
</evidence>
<keyword evidence="4" id="KW-0378">Hydrolase</keyword>
<dbReference type="EMBL" id="AOPO01000001">
    <property type="protein sequence ID" value="ELY22653.1"/>
    <property type="molecule type" value="Genomic_DNA"/>
</dbReference>
<feature type="region of interest" description="Disordered" evidence="2">
    <location>
        <begin position="1"/>
        <end position="52"/>
    </location>
</feature>
<dbReference type="AlphaFoldDB" id="L9UEK2"/>
<dbReference type="InterPro" id="IPR032466">
    <property type="entry name" value="Metal_Hydrolase"/>
</dbReference>
<dbReference type="InterPro" id="IPR052350">
    <property type="entry name" value="Metallo-dep_Lactonases"/>
</dbReference>
<dbReference type="InterPro" id="IPR006680">
    <property type="entry name" value="Amidohydro-rel"/>
</dbReference>
<proteinExistence type="inferred from homology"/>
<dbReference type="PATRIC" id="fig|1204738.3.peg.420"/>
<comment type="caution">
    <text evidence="4">The sequence shown here is derived from an EMBL/GenBank/DDBJ whole genome shotgun (WGS) entry which is preliminary data.</text>
</comment>
<dbReference type="GO" id="GO:0016787">
    <property type="term" value="F:hydrolase activity"/>
    <property type="evidence" value="ECO:0007669"/>
    <property type="project" value="UniProtKB-KW"/>
</dbReference>
<dbReference type="Proteomes" id="UP000011651">
    <property type="component" value="Unassembled WGS sequence"/>
</dbReference>
<accession>L9UEK2</accession>
<evidence type="ECO:0000256" key="1">
    <source>
        <dbReference type="ARBA" id="ARBA00038310"/>
    </source>
</evidence>